<dbReference type="InterPro" id="IPR018062">
    <property type="entry name" value="HTH_AraC-typ_CS"/>
</dbReference>
<keyword evidence="2" id="KW-0238">DNA-binding</keyword>
<dbReference type="PANTHER" id="PTHR46796:SF6">
    <property type="entry name" value="ARAC SUBFAMILY"/>
    <property type="match status" value="1"/>
</dbReference>
<dbReference type="EMBL" id="JBEUWX010000002">
    <property type="protein sequence ID" value="MFA9950429.1"/>
    <property type="molecule type" value="Genomic_DNA"/>
</dbReference>
<dbReference type="RefSeq" id="WP_418891487.1">
    <property type="nucleotide sequence ID" value="NZ_JBEUWX010000002.1"/>
</dbReference>
<dbReference type="PROSITE" id="PS01124">
    <property type="entry name" value="HTH_ARAC_FAMILY_2"/>
    <property type="match status" value="1"/>
</dbReference>
<dbReference type="PANTHER" id="PTHR46796">
    <property type="entry name" value="HTH-TYPE TRANSCRIPTIONAL ACTIVATOR RHAS-RELATED"/>
    <property type="match status" value="1"/>
</dbReference>
<evidence type="ECO:0000313" key="6">
    <source>
        <dbReference type="Proteomes" id="UP001574673"/>
    </source>
</evidence>
<dbReference type="SMART" id="SM00342">
    <property type="entry name" value="HTH_ARAC"/>
    <property type="match status" value="1"/>
</dbReference>
<sequence length="344" mass="38481">MPSVILGPSRKSSDVSQRVGSDVERLIRKQAGGWQHQYLPARFGNCYTDSLALADDFHLLHSVYRPRVPLVEESLRHDEAPLLAITLSLFGESVFCAETEGALRFRAGSIVVASFLDVRGERRYCTGETRQLRLVLGESSLQRYIVGEGRYMLVRRPSLRQLACLDMTPSVAFCVQALLRQVCEVPEDVVQTHIYALSLLSEILRALGVVSGCLRQREKQQQQAEAAQRYLEANADRHVGLNELACAIGVSENKLRRLFAERYRQSPARWLLAARMHKARQLLERGCQVAEAAYAVGYEHPGNFSVAFSRFFGQTPKSVFQGRLGEAFIPSVSSAVRMPDTTLP</sequence>
<dbReference type="InterPro" id="IPR050204">
    <property type="entry name" value="AraC_XylS_family_regulators"/>
</dbReference>
<name>A0ABV4UHT3_9RHOO</name>
<reference evidence="6" key="1">
    <citation type="submission" date="2024-06" db="EMBL/GenBank/DDBJ databases">
        <title>Radixoralia hellwigii gen. nov., sp nov., isolated from a root canal in the human oral cavity.</title>
        <authorList>
            <person name="Bartsch S."/>
            <person name="Wittmer A."/>
            <person name="Schulz A.-K."/>
            <person name="Neumann-Schaal M."/>
            <person name="Wolf J."/>
            <person name="Gronow S."/>
            <person name="Tennert C."/>
            <person name="Haecker G."/>
            <person name="Cieplik F."/>
            <person name="Al-Ahmad A."/>
        </authorList>
    </citation>
    <scope>NUCLEOTIDE SEQUENCE [LARGE SCALE GENOMIC DNA]</scope>
    <source>
        <strain evidence="6">Wk13</strain>
    </source>
</reference>
<accession>A0ABV4UHT3</accession>
<dbReference type="SUPFAM" id="SSF46689">
    <property type="entry name" value="Homeodomain-like"/>
    <property type="match status" value="2"/>
</dbReference>
<dbReference type="Proteomes" id="UP001574673">
    <property type="component" value="Unassembled WGS sequence"/>
</dbReference>
<comment type="caution">
    <text evidence="5">The sequence shown here is derived from an EMBL/GenBank/DDBJ whole genome shotgun (WGS) entry which is preliminary data.</text>
</comment>
<organism evidence="5 6">
    <name type="scientific">Dentiradicibacter hellwigii</name>
    <dbReference type="NCBI Taxonomy" id="3149053"/>
    <lineage>
        <taxon>Bacteria</taxon>
        <taxon>Pseudomonadati</taxon>
        <taxon>Pseudomonadota</taxon>
        <taxon>Betaproteobacteria</taxon>
        <taxon>Rhodocyclales</taxon>
        <taxon>Rhodocyclaceae</taxon>
        <taxon>Dentiradicibacter</taxon>
    </lineage>
</organism>
<protein>
    <submittedName>
        <fullName evidence="5">AraC family transcriptional regulator</fullName>
    </submittedName>
</protein>
<keyword evidence="3" id="KW-0804">Transcription</keyword>
<dbReference type="InterPro" id="IPR018060">
    <property type="entry name" value="HTH_AraC"/>
</dbReference>
<dbReference type="Gene3D" id="1.10.10.60">
    <property type="entry name" value="Homeodomain-like"/>
    <property type="match status" value="1"/>
</dbReference>
<evidence type="ECO:0000256" key="2">
    <source>
        <dbReference type="ARBA" id="ARBA00023125"/>
    </source>
</evidence>
<evidence type="ECO:0000256" key="1">
    <source>
        <dbReference type="ARBA" id="ARBA00023015"/>
    </source>
</evidence>
<evidence type="ECO:0000256" key="3">
    <source>
        <dbReference type="ARBA" id="ARBA00023163"/>
    </source>
</evidence>
<evidence type="ECO:0000259" key="4">
    <source>
        <dbReference type="PROSITE" id="PS01124"/>
    </source>
</evidence>
<keyword evidence="6" id="KW-1185">Reference proteome</keyword>
<dbReference type="Pfam" id="PF12833">
    <property type="entry name" value="HTH_18"/>
    <property type="match status" value="1"/>
</dbReference>
<dbReference type="PROSITE" id="PS00041">
    <property type="entry name" value="HTH_ARAC_FAMILY_1"/>
    <property type="match status" value="1"/>
</dbReference>
<proteinExistence type="predicted"/>
<gene>
    <name evidence="5" type="ORF">ABCS64_08905</name>
</gene>
<dbReference type="InterPro" id="IPR009057">
    <property type="entry name" value="Homeodomain-like_sf"/>
</dbReference>
<evidence type="ECO:0000313" key="5">
    <source>
        <dbReference type="EMBL" id="MFA9950429.1"/>
    </source>
</evidence>
<feature type="domain" description="HTH araC/xylS-type" evidence="4">
    <location>
        <begin position="225"/>
        <end position="322"/>
    </location>
</feature>
<keyword evidence="1" id="KW-0805">Transcription regulation</keyword>